<evidence type="ECO:0000313" key="2">
    <source>
        <dbReference type="Proteomes" id="UP000070284"/>
    </source>
</evidence>
<organism evidence="1 2">
    <name type="scientific">candidate division MSBL1 archaeon SCGC-AAA259E19</name>
    <dbReference type="NCBI Taxonomy" id="1698264"/>
    <lineage>
        <taxon>Archaea</taxon>
        <taxon>Methanobacteriati</taxon>
        <taxon>Methanobacteriota</taxon>
        <taxon>candidate division MSBL1</taxon>
    </lineage>
</organism>
<dbReference type="EMBL" id="LHXO01000141">
    <property type="protein sequence ID" value="KXA92714.1"/>
    <property type="molecule type" value="Genomic_DNA"/>
</dbReference>
<evidence type="ECO:0000313" key="1">
    <source>
        <dbReference type="EMBL" id="KXA92714.1"/>
    </source>
</evidence>
<comment type="caution">
    <text evidence="1">The sequence shown here is derived from an EMBL/GenBank/DDBJ whole genome shotgun (WGS) entry which is preliminary data.</text>
</comment>
<sequence>MSPEIGLRGERKKGELGISTRILGRMASYLLEWKEEEKDEVVGVNNYNFYGVALDEQDSLVKPVCHACLEKKSGSFYYRLIPFEEESAPSEEKGLILIVFEAIHLPKVNPHPHLSGHLLLYPFLWTK</sequence>
<proteinExistence type="predicted"/>
<dbReference type="AlphaFoldDB" id="A0A133UEW8"/>
<reference evidence="1 2" key="1">
    <citation type="journal article" date="2016" name="Sci. Rep.">
        <title>Metabolic traits of an uncultured archaeal lineage -MSBL1- from brine pools of the Red Sea.</title>
        <authorList>
            <person name="Mwirichia R."/>
            <person name="Alam I."/>
            <person name="Rashid M."/>
            <person name="Vinu M."/>
            <person name="Ba-Alawi W."/>
            <person name="Anthony Kamau A."/>
            <person name="Kamanda Ngugi D."/>
            <person name="Goker M."/>
            <person name="Klenk H.P."/>
            <person name="Bajic V."/>
            <person name="Stingl U."/>
        </authorList>
    </citation>
    <scope>NUCLEOTIDE SEQUENCE [LARGE SCALE GENOMIC DNA]</scope>
    <source>
        <strain evidence="1">SCGC-AAA259E19</strain>
    </source>
</reference>
<name>A0A133UEW8_9EURY</name>
<gene>
    <name evidence="1" type="ORF">AKJ65_07135</name>
</gene>
<accession>A0A133UEW8</accession>
<protein>
    <submittedName>
        <fullName evidence="1">Uncharacterized protein</fullName>
    </submittedName>
</protein>
<keyword evidence="2" id="KW-1185">Reference proteome</keyword>
<dbReference type="Proteomes" id="UP000070284">
    <property type="component" value="Unassembled WGS sequence"/>
</dbReference>